<comment type="caution">
    <text evidence="1">The sequence shown here is derived from an EMBL/GenBank/DDBJ whole genome shotgun (WGS) entry which is preliminary data.</text>
</comment>
<accession>N9WJH6</accession>
<dbReference type="AlphaFoldDB" id="N9WJH6"/>
<gene>
    <name evidence="1" type="ORF">HMPREF1092_00236</name>
</gene>
<dbReference type="RefSeq" id="WP_002596740.1">
    <property type="nucleotide sequence ID" value="NZ_KB850956.1"/>
</dbReference>
<dbReference type="InterPro" id="IPR029068">
    <property type="entry name" value="Glyas_Bleomycin-R_OHBP_Dase"/>
</dbReference>
<dbReference type="EMBL" id="AGYT01000007">
    <property type="protein sequence ID" value="ENZ03050.1"/>
    <property type="molecule type" value="Genomic_DNA"/>
</dbReference>
<organism evidence="1 2">
    <name type="scientific">Clostridium thermobutyricum</name>
    <dbReference type="NCBI Taxonomy" id="29372"/>
    <lineage>
        <taxon>Bacteria</taxon>
        <taxon>Bacillati</taxon>
        <taxon>Bacillota</taxon>
        <taxon>Clostridia</taxon>
        <taxon>Eubacteriales</taxon>
        <taxon>Clostridiaceae</taxon>
        <taxon>Clostridium</taxon>
    </lineage>
</organism>
<dbReference type="PATRIC" id="fig|999411.4.peg.219"/>
<sequence>MKGEESIVIELIEGHESCNNSGNITLGFGVDNLEDTIKKLKTSNVEILEGPISVANGVKILFAKDINGVKLSFLENLKF</sequence>
<evidence type="ECO:0000313" key="1">
    <source>
        <dbReference type="EMBL" id="ENZ03050.1"/>
    </source>
</evidence>
<proteinExistence type="predicted"/>
<evidence type="ECO:0000313" key="2">
    <source>
        <dbReference type="Proteomes" id="UP000013097"/>
    </source>
</evidence>
<reference evidence="1 2" key="1">
    <citation type="submission" date="2013-01" db="EMBL/GenBank/DDBJ databases">
        <title>The Genome Sequence of Clostridium colicanis 209318.</title>
        <authorList>
            <consortium name="The Broad Institute Genome Sequencing Platform"/>
            <person name="Earl A."/>
            <person name="Ward D."/>
            <person name="Feldgarden M."/>
            <person name="Gevers D."/>
            <person name="Courvalin P."/>
            <person name="Lambert T."/>
            <person name="Walker B."/>
            <person name="Young S.K."/>
            <person name="Zeng Q."/>
            <person name="Gargeya S."/>
            <person name="Fitzgerald M."/>
            <person name="Haas B."/>
            <person name="Abouelleil A."/>
            <person name="Alvarado L."/>
            <person name="Arachchi H.M."/>
            <person name="Berlin A.M."/>
            <person name="Chapman S.B."/>
            <person name="Dewar J."/>
            <person name="Goldberg J."/>
            <person name="Griggs A."/>
            <person name="Gujja S."/>
            <person name="Hansen M."/>
            <person name="Howarth C."/>
            <person name="Imamovic A."/>
            <person name="Larimer J."/>
            <person name="McCowan C."/>
            <person name="Murphy C."/>
            <person name="Neiman D."/>
            <person name="Pearson M."/>
            <person name="Priest M."/>
            <person name="Roberts A."/>
            <person name="Saif S."/>
            <person name="Shea T."/>
            <person name="Sisk P."/>
            <person name="Sykes S."/>
            <person name="Wortman J."/>
            <person name="Nusbaum C."/>
            <person name="Birren B."/>
        </authorList>
    </citation>
    <scope>NUCLEOTIDE SEQUENCE [LARGE SCALE GENOMIC DNA]</scope>
    <source>
        <strain evidence="1 2">209318</strain>
    </source>
</reference>
<protein>
    <recommendedName>
        <fullName evidence="3">VOC domain-containing protein</fullName>
    </recommendedName>
</protein>
<keyword evidence="2" id="KW-1185">Reference proteome</keyword>
<dbReference type="HOGENOM" id="CLU_2599833_0_0_9"/>
<dbReference type="Gene3D" id="3.10.180.10">
    <property type="entry name" value="2,3-Dihydroxybiphenyl 1,2-Dioxygenase, domain 1"/>
    <property type="match status" value="1"/>
</dbReference>
<dbReference type="SUPFAM" id="SSF54593">
    <property type="entry name" value="Glyoxalase/Bleomycin resistance protein/Dihydroxybiphenyl dioxygenase"/>
    <property type="match status" value="1"/>
</dbReference>
<dbReference type="Proteomes" id="UP000013097">
    <property type="component" value="Unassembled WGS sequence"/>
</dbReference>
<name>N9WJH6_9CLOT</name>
<evidence type="ECO:0008006" key="3">
    <source>
        <dbReference type="Google" id="ProtNLM"/>
    </source>
</evidence>